<dbReference type="PIRSF" id="PIRSF021350">
    <property type="entry name" value="UCP021350"/>
    <property type="match status" value="1"/>
</dbReference>
<proteinExistence type="predicted"/>
<evidence type="ECO:0000313" key="3">
    <source>
        <dbReference type="Proteomes" id="UP000095256"/>
    </source>
</evidence>
<dbReference type="STRING" id="762845.BCR26_12235"/>
<feature type="domain" description="Helicase Helix-turn-helix" evidence="1">
    <location>
        <begin position="248"/>
        <end position="335"/>
    </location>
</feature>
<dbReference type="Pfam" id="PF14493">
    <property type="entry name" value="HTH_40"/>
    <property type="match status" value="1"/>
</dbReference>
<comment type="caution">
    <text evidence="2">The sequence shown here is derived from an EMBL/GenBank/DDBJ whole genome shotgun (WGS) entry which is preliminary data.</text>
</comment>
<accession>A0A1E5KXX6</accession>
<dbReference type="Proteomes" id="UP000095256">
    <property type="component" value="Unassembled WGS sequence"/>
</dbReference>
<evidence type="ECO:0000259" key="1">
    <source>
        <dbReference type="Pfam" id="PF14493"/>
    </source>
</evidence>
<dbReference type="OrthoDB" id="2168040at2"/>
<protein>
    <recommendedName>
        <fullName evidence="1">Helicase Helix-turn-helix domain-containing protein</fullName>
    </recommendedName>
</protein>
<sequence length="345" mass="41305">MNTDFILALFQHGYKARISTLYHLLRGKRSSSVLLYGFLYNNLRFIEFFPDLNEKEYSEMIQALSHQELLKIIHANEAQITEKGMSKLREKGIPLERYPWIDNYHFGKKDFEMFRVLQFSVQVVSNLSYENKQYVPIESSPIYQWALKKWLTTLPKKELIHQLKEEWMMVLESLPDEEAVYFVQQFSGYQQVGKTVHQLLKTSDSCLEKQLLNKNYLHHLLVTIKQNHRLPLLQSMMNWSFFQNDNQSVQETKRYLDMTTNLELIAKKRKLKVSTIKDHLIELSLVDDFPFDLFIDEKIKKLLNEIKQRPLQEWSYPTVKSQIPTLDYFEFRLYQVQNIRKEGFK</sequence>
<gene>
    <name evidence="2" type="ORF">BCR26_12235</name>
</gene>
<organism evidence="2 3">
    <name type="scientific">Enterococcus rivorum</name>
    <dbReference type="NCBI Taxonomy" id="762845"/>
    <lineage>
        <taxon>Bacteria</taxon>
        <taxon>Bacillati</taxon>
        <taxon>Bacillota</taxon>
        <taxon>Bacilli</taxon>
        <taxon>Lactobacillales</taxon>
        <taxon>Enterococcaceae</taxon>
        <taxon>Enterococcus</taxon>
    </lineage>
</organism>
<evidence type="ECO:0000313" key="2">
    <source>
        <dbReference type="EMBL" id="OEH82697.1"/>
    </source>
</evidence>
<keyword evidence="3" id="KW-1185">Reference proteome</keyword>
<dbReference type="EMBL" id="MIEK01000017">
    <property type="protein sequence ID" value="OEH82697.1"/>
    <property type="molecule type" value="Genomic_DNA"/>
</dbReference>
<reference evidence="2 3" key="1">
    <citation type="submission" date="2016-09" db="EMBL/GenBank/DDBJ databases">
        <authorList>
            <person name="Capua I."/>
            <person name="De Benedictis P."/>
            <person name="Joannis T."/>
            <person name="Lombin L.H."/>
            <person name="Cattoli G."/>
        </authorList>
    </citation>
    <scope>NUCLEOTIDE SEQUENCE [LARGE SCALE GENOMIC DNA]</scope>
    <source>
        <strain evidence="2 3">LMG 25899</strain>
    </source>
</reference>
<dbReference type="InterPro" id="IPR008308">
    <property type="entry name" value="YpbB-like"/>
</dbReference>
<dbReference type="InterPro" id="IPR029491">
    <property type="entry name" value="Helicase_HTH"/>
</dbReference>
<name>A0A1E5KXX6_9ENTE</name>
<dbReference type="RefSeq" id="WP_069698333.1">
    <property type="nucleotide sequence ID" value="NZ_JAGGMA010000024.1"/>
</dbReference>
<dbReference type="AlphaFoldDB" id="A0A1E5KXX6"/>